<feature type="transmembrane region" description="Helical" evidence="2">
    <location>
        <begin position="289"/>
        <end position="312"/>
    </location>
</feature>
<keyword evidence="2" id="KW-0812">Transmembrane</keyword>
<reference evidence="3 4" key="1">
    <citation type="submission" date="2019-01" db="EMBL/GenBank/DDBJ databases">
        <title>Sequencing of cultivated peanut Arachis hypogaea provides insights into genome evolution and oil improvement.</title>
        <authorList>
            <person name="Chen X."/>
        </authorList>
    </citation>
    <scope>NUCLEOTIDE SEQUENCE [LARGE SCALE GENOMIC DNA]</scope>
    <source>
        <strain evidence="4">cv. Fuhuasheng</strain>
        <tissue evidence="3">Leaves</tissue>
    </source>
</reference>
<sequence>MDDSLQGFISSYLQRQGETQKEFKELEAKIATVAEAVHNMVSSCLSLHDQGTPIVECGKAIKEHSEEVSLEHQGVEEEWKQELSQGEEVDEIGPEEVVKDLGDVGSPWGCGVIEPSSKKLDIDIEEGVQDISWLKTLKSSAFIFSLEPSRTLKANALSASSSRSNPALVVVLLASLCRGSAQPYLLKPSPGSGAARLSLSRVLLSLIFSNPALVVVLLASLCVAVLLASHPISGIKVFAHPLHSLTISQELSFFVFLLSKPCVLEAFWWRYSELFVSPVPEIDPSTMFYILPLVLCLAYTVYFGGFLVQFLIEKMSMMGSLPPPYGHYVPDVIVSALVVVVTGWSMGPLLPICGQWLARSSILQFLLHLSVSALALSSQFFPYAMSAPKRIVFQHTFHNEGTNRIVESTYDFAVTDSNSLLFLFKNAPELAKELNVSSEFSFELTSLSKRQDWMSVFSVKSACKFPAKSDDILKQYEFFPMLSVQNQHLNSEKGPRRVHLELYLGFMVKMNGHLDSGSKKKKPYSDKVAKLKAQNMRRLWKIIMLLKQEEKREKEKESMKRADEKYDKEEAAASEDEEF</sequence>
<keyword evidence="4" id="KW-1185">Reference proteome</keyword>
<keyword evidence="2" id="KW-1133">Transmembrane helix</keyword>
<dbReference type="STRING" id="3818.A0A444ZN24"/>
<dbReference type="Proteomes" id="UP000289738">
    <property type="component" value="Chromosome B04"/>
</dbReference>
<comment type="caution">
    <text evidence="3">The sequence shown here is derived from an EMBL/GenBank/DDBJ whole genome shotgun (WGS) entry which is preliminary data.</text>
</comment>
<accession>A0A444ZN24</accession>
<feature type="region of interest" description="Disordered" evidence="1">
    <location>
        <begin position="550"/>
        <end position="579"/>
    </location>
</feature>
<dbReference type="AlphaFoldDB" id="A0A444ZN24"/>
<organism evidence="3 4">
    <name type="scientific">Arachis hypogaea</name>
    <name type="common">Peanut</name>
    <dbReference type="NCBI Taxonomy" id="3818"/>
    <lineage>
        <taxon>Eukaryota</taxon>
        <taxon>Viridiplantae</taxon>
        <taxon>Streptophyta</taxon>
        <taxon>Embryophyta</taxon>
        <taxon>Tracheophyta</taxon>
        <taxon>Spermatophyta</taxon>
        <taxon>Magnoliopsida</taxon>
        <taxon>eudicotyledons</taxon>
        <taxon>Gunneridae</taxon>
        <taxon>Pentapetalae</taxon>
        <taxon>rosids</taxon>
        <taxon>fabids</taxon>
        <taxon>Fabales</taxon>
        <taxon>Fabaceae</taxon>
        <taxon>Papilionoideae</taxon>
        <taxon>50 kb inversion clade</taxon>
        <taxon>dalbergioids sensu lato</taxon>
        <taxon>Dalbergieae</taxon>
        <taxon>Pterocarpus clade</taxon>
        <taxon>Arachis</taxon>
    </lineage>
</organism>
<evidence type="ECO:0000313" key="4">
    <source>
        <dbReference type="Proteomes" id="UP000289738"/>
    </source>
</evidence>
<dbReference type="EMBL" id="SDMP01000014">
    <property type="protein sequence ID" value="RYR15505.1"/>
    <property type="molecule type" value="Genomic_DNA"/>
</dbReference>
<name>A0A444ZN24_ARAHY</name>
<evidence type="ECO:0000256" key="1">
    <source>
        <dbReference type="SAM" id="MobiDB-lite"/>
    </source>
</evidence>
<protein>
    <submittedName>
        <fullName evidence="3">Uncharacterized protein</fullName>
    </submittedName>
</protein>
<evidence type="ECO:0000256" key="2">
    <source>
        <dbReference type="SAM" id="Phobius"/>
    </source>
</evidence>
<feature type="transmembrane region" description="Helical" evidence="2">
    <location>
        <begin position="362"/>
        <end position="381"/>
    </location>
</feature>
<feature type="transmembrane region" description="Helical" evidence="2">
    <location>
        <begin position="332"/>
        <end position="350"/>
    </location>
</feature>
<feature type="transmembrane region" description="Helical" evidence="2">
    <location>
        <begin position="206"/>
        <end position="230"/>
    </location>
</feature>
<keyword evidence="2" id="KW-0472">Membrane</keyword>
<gene>
    <name evidence="3" type="ORF">Ahy_B04g072268</name>
</gene>
<proteinExistence type="predicted"/>
<feature type="compositionally biased region" description="Basic and acidic residues" evidence="1">
    <location>
        <begin position="550"/>
        <end position="571"/>
    </location>
</feature>
<evidence type="ECO:0000313" key="3">
    <source>
        <dbReference type="EMBL" id="RYR15505.1"/>
    </source>
</evidence>